<feature type="signal peptide" evidence="1">
    <location>
        <begin position="1"/>
        <end position="21"/>
    </location>
</feature>
<keyword evidence="1" id="KW-0732">Signal</keyword>
<comment type="caution">
    <text evidence="2">The sequence shown here is derived from an EMBL/GenBank/DDBJ whole genome shotgun (WGS) entry which is preliminary data.</text>
</comment>
<keyword evidence="3" id="KW-1185">Reference proteome</keyword>
<dbReference type="AlphaFoldDB" id="A0A941CY35"/>
<gene>
    <name evidence="2" type="ORF">JKL49_03590</name>
</gene>
<dbReference type="Proteomes" id="UP000622580">
    <property type="component" value="Unassembled WGS sequence"/>
</dbReference>
<sequence length="281" mass="31123">MRWLLSLVAVLSVGLASCASRQTMIELQRPPLKSGLAFAVPPGHPFYQTVTIDYVTGMSQHSFLFAEANQRQFRPKLARMLEDSGMLAPTPIAARYGLQVAFVDLNGSSIGGAFESRSRAIYRIVERRSGRVAFQTTVDAGFSARFVGLNERDAVALVRPIFQGDPFDIINLANYIARGNFEGGDAEWPAVAREGDLAVSGYGARSGFVRGQQADFQMMRQSIAKFVLALSDDQHLPMTVVLPCLYNADIEAQKAELAERRIRVVEDDCSRYHRKARPIVY</sequence>
<evidence type="ECO:0000256" key="1">
    <source>
        <dbReference type="SAM" id="SignalP"/>
    </source>
</evidence>
<dbReference type="EMBL" id="JAGSGD010000001">
    <property type="protein sequence ID" value="MBR7618462.1"/>
    <property type="molecule type" value="Genomic_DNA"/>
</dbReference>
<dbReference type="RefSeq" id="WP_215338340.1">
    <property type="nucleotide sequence ID" value="NZ_JAGSGD010000001.1"/>
</dbReference>
<organism evidence="2 3">
    <name type="scientific">Phenylobacterium glaciei</name>
    <dbReference type="NCBI Taxonomy" id="2803784"/>
    <lineage>
        <taxon>Bacteria</taxon>
        <taxon>Pseudomonadati</taxon>
        <taxon>Pseudomonadota</taxon>
        <taxon>Alphaproteobacteria</taxon>
        <taxon>Caulobacterales</taxon>
        <taxon>Caulobacteraceae</taxon>
        <taxon>Phenylobacterium</taxon>
    </lineage>
</organism>
<evidence type="ECO:0000313" key="2">
    <source>
        <dbReference type="EMBL" id="MBR7618462.1"/>
    </source>
</evidence>
<proteinExistence type="predicted"/>
<feature type="chain" id="PRO_5037230179" description="Lipoprotein" evidence="1">
    <location>
        <begin position="22"/>
        <end position="281"/>
    </location>
</feature>
<dbReference type="PROSITE" id="PS51257">
    <property type="entry name" value="PROKAR_LIPOPROTEIN"/>
    <property type="match status" value="1"/>
</dbReference>
<evidence type="ECO:0000313" key="3">
    <source>
        <dbReference type="Proteomes" id="UP000622580"/>
    </source>
</evidence>
<reference evidence="2" key="1">
    <citation type="submission" date="2021-04" db="EMBL/GenBank/DDBJ databases">
        <title>Draft genome assembly of strain Phenylobacterium sp. 20VBR1 using MiniION and Illumina platforms.</title>
        <authorList>
            <person name="Thomas F.A."/>
            <person name="Krishnan K.P."/>
            <person name="Sinha R.K."/>
        </authorList>
    </citation>
    <scope>NUCLEOTIDE SEQUENCE</scope>
    <source>
        <strain evidence="2">20VBR1</strain>
    </source>
</reference>
<name>A0A941CY35_9CAUL</name>
<evidence type="ECO:0008006" key="4">
    <source>
        <dbReference type="Google" id="ProtNLM"/>
    </source>
</evidence>
<accession>A0A941CY35</accession>
<protein>
    <recommendedName>
        <fullName evidence="4">Lipoprotein</fullName>
    </recommendedName>
</protein>